<protein>
    <submittedName>
        <fullName evidence="1">Uncharacterized protein</fullName>
    </submittedName>
</protein>
<name>A0AAJ3YY85_9BACI</name>
<dbReference type="AlphaFoldDB" id="A0AAJ3YY85"/>
<dbReference type="EMBL" id="CP035232">
    <property type="protein sequence ID" value="QAT65273.1"/>
    <property type="molecule type" value="Genomic_DNA"/>
</dbReference>
<accession>A0AAJ3YY85</accession>
<proteinExistence type="predicted"/>
<evidence type="ECO:0000313" key="1">
    <source>
        <dbReference type="EMBL" id="QAT65273.1"/>
    </source>
</evidence>
<dbReference type="Proteomes" id="UP000288675">
    <property type="component" value="Chromosome"/>
</dbReference>
<evidence type="ECO:0000313" key="2">
    <source>
        <dbReference type="Proteomes" id="UP000288675"/>
    </source>
</evidence>
<dbReference type="KEGG" id="bgy:BGLY_2006"/>
<organism evidence="1 2">
    <name type="scientific">Bacillus glycinifermentans</name>
    <dbReference type="NCBI Taxonomy" id="1664069"/>
    <lineage>
        <taxon>Bacteria</taxon>
        <taxon>Bacillati</taxon>
        <taxon>Bacillota</taxon>
        <taxon>Bacilli</taxon>
        <taxon>Bacillales</taxon>
        <taxon>Bacillaceae</taxon>
        <taxon>Bacillus</taxon>
    </lineage>
</organism>
<reference evidence="1 2" key="1">
    <citation type="submission" date="2019-01" db="EMBL/GenBank/DDBJ databases">
        <title>Genome sequence of Bacillus glycinifermentans SRCM103574.</title>
        <authorList>
            <person name="Kong H.-J."/>
            <person name="Jeong S.-Y."/>
            <person name="Jeong D.-Y."/>
        </authorList>
    </citation>
    <scope>NUCLEOTIDE SEQUENCE [LARGE SCALE GENOMIC DNA]</scope>
    <source>
        <strain evidence="1 2">SRCM103574</strain>
    </source>
</reference>
<gene>
    <name evidence="1" type="ORF">EQZ20_10280</name>
</gene>
<sequence>MDISIDIALDNIEIKLKSKSLSSNKFSAVIVLHDKTESNLKLTITTEDIVKLRNEINEFIFKIR</sequence>